<dbReference type="InterPro" id="IPR009030">
    <property type="entry name" value="Growth_fac_rcpt_cys_sf"/>
</dbReference>
<sequence length="257" mass="28667">MKPSQAMLLVAVALYSILSVIESKVFVGKQEASQYLSRSKRANNGFLEEWQQGNIERECVEEQCTYEEAREAFENDVATAAFWKQLHHQCEVNMPCTEGNTFRCVNVYYGYQCVCLPGFSGTKCETDDLRIASEHVCQEYPTLCLNGGTCVDDEDDSYYCNCPEGWFGRDCAQDINECDTSPCEHGRCVNHAGTFECSCEAGYEGKFCEEDVDECAFGHCPPGTTCEDGVNSFVCTCPDEGCNVSVTRQKKKSPINI</sequence>
<dbReference type="InterPro" id="IPR000152">
    <property type="entry name" value="EGF-type_Asp/Asn_hydroxyl_site"/>
</dbReference>
<dbReference type="InterPro" id="IPR001881">
    <property type="entry name" value="EGF-like_Ca-bd_dom"/>
</dbReference>
<dbReference type="EMBL" id="CAWYQH010000046">
    <property type="protein sequence ID" value="CAK8677531.1"/>
    <property type="molecule type" value="Genomic_DNA"/>
</dbReference>
<feature type="disulfide bond" evidence="9">
    <location>
        <begin position="96"/>
        <end position="113"/>
    </location>
</feature>
<dbReference type="PROSITE" id="PS50998">
    <property type="entry name" value="GLA_2"/>
    <property type="match status" value="1"/>
</dbReference>
<dbReference type="SUPFAM" id="SSF57196">
    <property type="entry name" value="EGF/Laminin"/>
    <property type="match status" value="1"/>
</dbReference>
<name>A0ABP0FCW7_CLALP</name>
<dbReference type="Pfam" id="PF07645">
    <property type="entry name" value="EGF_CA"/>
    <property type="match status" value="1"/>
</dbReference>
<dbReference type="PROSITE" id="PS00010">
    <property type="entry name" value="ASX_HYDROXYL"/>
    <property type="match status" value="3"/>
</dbReference>
<evidence type="ECO:0000256" key="3">
    <source>
        <dbReference type="ARBA" id="ARBA00022525"/>
    </source>
</evidence>
<feature type="domain" description="Gla" evidence="12">
    <location>
        <begin position="42"/>
        <end position="88"/>
    </location>
</feature>
<evidence type="ECO:0000313" key="13">
    <source>
        <dbReference type="EMBL" id="CAK8677531.1"/>
    </source>
</evidence>
<evidence type="ECO:0000313" key="14">
    <source>
        <dbReference type="Proteomes" id="UP001642483"/>
    </source>
</evidence>
<dbReference type="PROSITE" id="PS01187">
    <property type="entry name" value="EGF_CA"/>
    <property type="match status" value="1"/>
</dbReference>
<keyword evidence="3" id="KW-0964">Secreted</keyword>
<feature type="disulfide bond" evidence="9">
    <location>
        <begin position="162"/>
        <end position="171"/>
    </location>
</feature>
<keyword evidence="2" id="KW-0301">Gamma-carboxyglutamic acid</keyword>
<feature type="domain" description="EGF-like" evidence="11">
    <location>
        <begin position="133"/>
        <end position="172"/>
    </location>
</feature>
<keyword evidence="6" id="KW-0106">Calcium</keyword>
<evidence type="ECO:0000256" key="7">
    <source>
        <dbReference type="ARBA" id="ARBA00023157"/>
    </source>
</evidence>
<dbReference type="Pfam" id="PF00008">
    <property type="entry name" value="EGF"/>
    <property type="match status" value="1"/>
</dbReference>
<evidence type="ECO:0000259" key="11">
    <source>
        <dbReference type="PROSITE" id="PS50026"/>
    </source>
</evidence>
<feature type="disulfide bond" evidence="9">
    <location>
        <begin position="199"/>
        <end position="208"/>
    </location>
</feature>
<keyword evidence="10" id="KW-0732">Signal</keyword>
<keyword evidence="7 9" id="KW-1015">Disulfide bond</keyword>
<dbReference type="SMART" id="SM00179">
    <property type="entry name" value="EGF_CA"/>
    <property type="match status" value="4"/>
</dbReference>
<dbReference type="SMART" id="SM00069">
    <property type="entry name" value="GLA"/>
    <property type="match status" value="1"/>
</dbReference>
<dbReference type="PANTHER" id="PTHR24278">
    <property type="entry name" value="COAGULATION FACTOR"/>
    <property type="match status" value="1"/>
</dbReference>
<dbReference type="Pfam" id="PF12661">
    <property type="entry name" value="hEGF"/>
    <property type="match status" value="1"/>
</dbReference>
<dbReference type="InterPro" id="IPR035972">
    <property type="entry name" value="GLA-like_dom_SF"/>
</dbReference>
<evidence type="ECO:0000256" key="4">
    <source>
        <dbReference type="ARBA" id="ARBA00022536"/>
    </source>
</evidence>
<dbReference type="PANTHER" id="PTHR24278:SF40">
    <property type="entry name" value="COAGULATION FACTOR VII-LIKE"/>
    <property type="match status" value="1"/>
</dbReference>
<feature type="domain" description="EGF-like" evidence="11">
    <location>
        <begin position="211"/>
        <end position="243"/>
    </location>
</feature>
<dbReference type="SUPFAM" id="SSF57630">
    <property type="entry name" value="GLA-domain"/>
    <property type="match status" value="1"/>
</dbReference>
<evidence type="ECO:0000256" key="5">
    <source>
        <dbReference type="ARBA" id="ARBA00022737"/>
    </source>
</evidence>
<feature type="disulfide bond" evidence="9">
    <location>
        <begin position="178"/>
        <end position="188"/>
    </location>
</feature>
<dbReference type="InterPro" id="IPR050442">
    <property type="entry name" value="Peptidase_S1_coag_factors"/>
</dbReference>
<protein>
    <submittedName>
        <fullName evidence="13">Uncharacterized protein</fullName>
    </submittedName>
</protein>
<evidence type="ECO:0000256" key="8">
    <source>
        <dbReference type="ARBA" id="ARBA00023180"/>
    </source>
</evidence>
<feature type="chain" id="PRO_5045515917" evidence="10">
    <location>
        <begin position="24"/>
        <end position="257"/>
    </location>
</feature>
<dbReference type="PROSITE" id="PS00022">
    <property type="entry name" value="EGF_1"/>
    <property type="match status" value="3"/>
</dbReference>
<dbReference type="InterPro" id="IPR000294">
    <property type="entry name" value="GLA_domain"/>
</dbReference>
<dbReference type="InterPro" id="IPR017857">
    <property type="entry name" value="Coagulation_fac-like_Gla_dom"/>
</dbReference>
<reference evidence="13 14" key="1">
    <citation type="submission" date="2024-02" db="EMBL/GenBank/DDBJ databases">
        <authorList>
            <person name="Daric V."/>
            <person name="Darras S."/>
        </authorList>
    </citation>
    <scope>NUCLEOTIDE SEQUENCE [LARGE SCALE GENOMIC DNA]</scope>
</reference>
<dbReference type="Gene3D" id="4.10.740.10">
    <property type="entry name" value="Coagulation Factor IX"/>
    <property type="match status" value="1"/>
</dbReference>
<evidence type="ECO:0000256" key="1">
    <source>
        <dbReference type="ARBA" id="ARBA00004613"/>
    </source>
</evidence>
<keyword evidence="14" id="KW-1185">Reference proteome</keyword>
<dbReference type="InterPro" id="IPR018097">
    <property type="entry name" value="EGF_Ca-bd_CS"/>
</dbReference>
<dbReference type="PROSITE" id="PS00011">
    <property type="entry name" value="GLA_1"/>
    <property type="match status" value="1"/>
</dbReference>
<organism evidence="13 14">
    <name type="scientific">Clavelina lepadiformis</name>
    <name type="common">Light-bulb sea squirt</name>
    <name type="synonym">Ascidia lepadiformis</name>
    <dbReference type="NCBI Taxonomy" id="159417"/>
    <lineage>
        <taxon>Eukaryota</taxon>
        <taxon>Metazoa</taxon>
        <taxon>Chordata</taxon>
        <taxon>Tunicata</taxon>
        <taxon>Ascidiacea</taxon>
        <taxon>Aplousobranchia</taxon>
        <taxon>Clavelinidae</taxon>
        <taxon>Clavelina</taxon>
    </lineage>
</organism>
<keyword evidence="4 9" id="KW-0245">EGF-like domain</keyword>
<keyword evidence="5" id="KW-0677">Repeat</keyword>
<feature type="disulfide bond" evidence="9">
    <location>
        <begin position="115"/>
        <end position="124"/>
    </location>
</feature>
<comment type="caution">
    <text evidence="9">Lacks conserved residue(s) required for the propagation of feature annotation.</text>
</comment>
<dbReference type="Pfam" id="PF00594">
    <property type="entry name" value="Gla"/>
    <property type="match status" value="1"/>
</dbReference>
<comment type="caution">
    <text evidence="13">The sequence shown here is derived from an EMBL/GenBank/DDBJ whole genome shotgun (WGS) entry which is preliminary data.</text>
</comment>
<dbReference type="CDD" id="cd00054">
    <property type="entry name" value="EGF_CA"/>
    <property type="match status" value="4"/>
</dbReference>
<evidence type="ECO:0000259" key="12">
    <source>
        <dbReference type="PROSITE" id="PS50998"/>
    </source>
</evidence>
<accession>A0ABP0FCW7</accession>
<dbReference type="SUPFAM" id="SSF57184">
    <property type="entry name" value="Growth factor receptor domain"/>
    <property type="match status" value="1"/>
</dbReference>
<dbReference type="Proteomes" id="UP001642483">
    <property type="component" value="Unassembled WGS sequence"/>
</dbReference>
<evidence type="ECO:0000256" key="10">
    <source>
        <dbReference type="SAM" id="SignalP"/>
    </source>
</evidence>
<keyword evidence="8" id="KW-0325">Glycoprotein</keyword>
<feature type="domain" description="EGF-like" evidence="11">
    <location>
        <begin position="174"/>
        <end position="209"/>
    </location>
</feature>
<gene>
    <name evidence="13" type="ORF">CVLEPA_LOCUS6903</name>
</gene>
<feature type="signal peptide" evidence="10">
    <location>
        <begin position="1"/>
        <end position="23"/>
    </location>
</feature>
<dbReference type="PROSITE" id="PS01186">
    <property type="entry name" value="EGF_2"/>
    <property type="match status" value="3"/>
</dbReference>
<proteinExistence type="predicted"/>
<evidence type="ECO:0000256" key="6">
    <source>
        <dbReference type="ARBA" id="ARBA00022837"/>
    </source>
</evidence>
<dbReference type="InterPro" id="IPR000742">
    <property type="entry name" value="EGF"/>
</dbReference>
<dbReference type="PRINTS" id="PR00001">
    <property type="entry name" value="GLABLOOD"/>
</dbReference>
<feature type="domain" description="EGF-like" evidence="11">
    <location>
        <begin position="86"/>
        <end position="125"/>
    </location>
</feature>
<evidence type="ECO:0000256" key="2">
    <source>
        <dbReference type="ARBA" id="ARBA00022479"/>
    </source>
</evidence>
<dbReference type="SMART" id="SM00181">
    <property type="entry name" value="EGF"/>
    <property type="match status" value="4"/>
</dbReference>
<comment type="subcellular location">
    <subcellularLocation>
        <location evidence="1">Secreted</location>
    </subcellularLocation>
</comment>
<dbReference type="InterPro" id="IPR049883">
    <property type="entry name" value="NOTCH1_EGF-like"/>
</dbReference>
<dbReference type="PROSITE" id="PS50026">
    <property type="entry name" value="EGF_3"/>
    <property type="match status" value="4"/>
</dbReference>
<dbReference type="InterPro" id="IPR013032">
    <property type="entry name" value="EGF-like_CS"/>
</dbReference>
<dbReference type="Gene3D" id="2.10.25.10">
    <property type="entry name" value="Laminin"/>
    <property type="match status" value="4"/>
</dbReference>
<evidence type="ECO:0000256" key="9">
    <source>
        <dbReference type="PROSITE-ProRule" id="PRU00076"/>
    </source>
</evidence>